<dbReference type="GO" id="GO:0005886">
    <property type="term" value="C:plasma membrane"/>
    <property type="evidence" value="ECO:0007669"/>
    <property type="project" value="UniProtKB-SubCell"/>
</dbReference>
<feature type="domain" description="PLD phosphodiesterase" evidence="14">
    <location>
        <begin position="425"/>
        <end position="452"/>
    </location>
</feature>
<name>A0A7G9GHY4_9FIRM</name>
<dbReference type="Proteomes" id="UP000515860">
    <property type="component" value="Chromosome"/>
</dbReference>
<keyword evidence="2" id="KW-1003">Cell membrane</keyword>
<keyword evidence="10" id="KW-0594">Phospholipid biosynthesis</keyword>
<dbReference type="InterPro" id="IPR001736">
    <property type="entry name" value="PLipase_D/transphosphatidylase"/>
</dbReference>
<gene>
    <name evidence="15" type="primary">cls</name>
    <name evidence="15" type="ORF">H9Q79_04105</name>
</gene>
<feature type="transmembrane region" description="Helical" evidence="13">
    <location>
        <begin position="39"/>
        <end position="57"/>
    </location>
</feature>
<keyword evidence="11" id="KW-1208">Phospholipid metabolism</keyword>
<dbReference type="SUPFAM" id="SSF56024">
    <property type="entry name" value="Phospholipase D/nuclease"/>
    <property type="match status" value="2"/>
</dbReference>
<dbReference type="SMART" id="SM00155">
    <property type="entry name" value="PLDc"/>
    <property type="match status" value="2"/>
</dbReference>
<keyword evidence="6" id="KW-0677">Repeat</keyword>
<dbReference type="GO" id="GO:0032049">
    <property type="term" value="P:cardiolipin biosynthetic process"/>
    <property type="evidence" value="ECO:0007669"/>
    <property type="project" value="UniProtKB-UniRule"/>
</dbReference>
<evidence type="ECO:0000256" key="10">
    <source>
        <dbReference type="ARBA" id="ARBA00023209"/>
    </source>
</evidence>
<evidence type="ECO:0000313" key="15">
    <source>
        <dbReference type="EMBL" id="QNM10416.1"/>
    </source>
</evidence>
<feature type="transmembrane region" description="Helical" evidence="13">
    <location>
        <begin position="69"/>
        <end position="87"/>
    </location>
</feature>
<keyword evidence="9 13" id="KW-0472">Membrane</keyword>
<dbReference type="NCBIfam" id="TIGR04265">
    <property type="entry name" value="bac_cardiolipin"/>
    <property type="match status" value="1"/>
</dbReference>
<dbReference type="Pfam" id="PF13396">
    <property type="entry name" value="PLDc_N"/>
    <property type="match status" value="1"/>
</dbReference>
<reference evidence="15 16" key="1">
    <citation type="submission" date="2020-08" db="EMBL/GenBank/DDBJ databases">
        <authorList>
            <person name="Liu C."/>
            <person name="Sun Q."/>
        </authorList>
    </citation>
    <scope>NUCLEOTIDE SEQUENCE [LARGE SCALE GENOMIC DNA]</scope>
    <source>
        <strain evidence="15 16">NSJ-29</strain>
    </source>
</reference>
<evidence type="ECO:0000256" key="11">
    <source>
        <dbReference type="ARBA" id="ARBA00023264"/>
    </source>
</evidence>
<evidence type="ECO:0000313" key="16">
    <source>
        <dbReference type="Proteomes" id="UP000515860"/>
    </source>
</evidence>
<evidence type="ECO:0000256" key="3">
    <source>
        <dbReference type="ARBA" id="ARBA00022516"/>
    </source>
</evidence>
<sequence>MLKKILKFFSNRITVTVFAMALQFAWYFFLVLFITSSNVFFNVAMWVIAFATVLWLINQRINPGYKLIWTILILAMPIVGLIFYFVMGKSRVARKFQKELKKVKQENGELLREDPEVREKLRELDLGIANQSWYLTNTVHMPCYQNTVTEYFAVGEDWFAKYVEELKKAEHYIFMEYFIVAEGYMWDTVLDILKEKVKQGVDVRLIYDGVGCLTTLPSKYYRELQAYGIKCAAFNPFRPFLNIILNNRDHRKITVIDGHTAFNGGINLADEYINQRSRFGHWKDSGIYIHGEAVWNMTAMFLEMWSVMLQTPCDFEKYRPRQYYEETFKSDGFVQPYGDSPLDDETVGENVYRNMISNAKRYVYIFTPYLVLDNEMMTELCNAAKKGVDVRIVTPGIPDKKMVFLLTQSYYQQLLESGVRIYEYTPGFIHSKSFVCDDEAAVVSTINLDYRSLYLHFECGTWLYQTESVMEVKKDALDTFEISREIDLDFCKNRHIFVRAFQSVLRAIAPIL</sequence>
<keyword evidence="16" id="KW-1185">Reference proteome</keyword>
<dbReference type="PROSITE" id="PS50035">
    <property type="entry name" value="PLD"/>
    <property type="match status" value="2"/>
</dbReference>
<evidence type="ECO:0000259" key="14">
    <source>
        <dbReference type="PROSITE" id="PS50035"/>
    </source>
</evidence>
<evidence type="ECO:0000256" key="5">
    <source>
        <dbReference type="ARBA" id="ARBA00022692"/>
    </source>
</evidence>
<keyword evidence="3" id="KW-0444">Lipid biosynthesis</keyword>
<proteinExistence type="predicted"/>
<dbReference type="CDD" id="cd09154">
    <property type="entry name" value="PLDc_SMU_988_like_1"/>
    <property type="match status" value="1"/>
</dbReference>
<keyword evidence="7 13" id="KW-1133">Transmembrane helix</keyword>
<comment type="subcellular location">
    <subcellularLocation>
        <location evidence="1">Cell membrane</location>
        <topology evidence="1">Multi-pass membrane protein</topology>
    </subcellularLocation>
</comment>
<dbReference type="InterPro" id="IPR027379">
    <property type="entry name" value="CLS_N"/>
</dbReference>
<evidence type="ECO:0000256" key="9">
    <source>
        <dbReference type="ARBA" id="ARBA00023136"/>
    </source>
</evidence>
<evidence type="ECO:0000256" key="13">
    <source>
        <dbReference type="SAM" id="Phobius"/>
    </source>
</evidence>
<evidence type="ECO:0000256" key="12">
    <source>
        <dbReference type="NCBIfam" id="TIGR04265"/>
    </source>
</evidence>
<evidence type="ECO:0000256" key="7">
    <source>
        <dbReference type="ARBA" id="ARBA00022989"/>
    </source>
</evidence>
<feature type="transmembrane region" description="Helical" evidence="13">
    <location>
        <begin position="12"/>
        <end position="33"/>
    </location>
</feature>
<keyword evidence="8" id="KW-0443">Lipid metabolism</keyword>
<evidence type="ECO:0000256" key="2">
    <source>
        <dbReference type="ARBA" id="ARBA00022475"/>
    </source>
</evidence>
<dbReference type="PANTHER" id="PTHR21248:SF22">
    <property type="entry name" value="PHOSPHOLIPASE D"/>
    <property type="match status" value="1"/>
</dbReference>
<dbReference type="EC" id="2.7.8.-" evidence="12"/>
<protein>
    <recommendedName>
        <fullName evidence="12">Cardiolipin synthase</fullName>
        <ecNumber evidence="12">2.7.8.-</ecNumber>
    </recommendedName>
</protein>
<evidence type="ECO:0000256" key="4">
    <source>
        <dbReference type="ARBA" id="ARBA00022679"/>
    </source>
</evidence>
<keyword evidence="4" id="KW-0808">Transferase</keyword>
<keyword evidence="5 13" id="KW-0812">Transmembrane</keyword>
<dbReference type="EMBL" id="CP060635">
    <property type="protein sequence ID" value="QNM10416.1"/>
    <property type="molecule type" value="Genomic_DNA"/>
</dbReference>
<evidence type="ECO:0000256" key="8">
    <source>
        <dbReference type="ARBA" id="ARBA00023098"/>
    </source>
</evidence>
<dbReference type="PANTHER" id="PTHR21248">
    <property type="entry name" value="CARDIOLIPIN SYNTHASE"/>
    <property type="match status" value="1"/>
</dbReference>
<dbReference type="Gene3D" id="3.30.870.10">
    <property type="entry name" value="Endonuclease Chain A"/>
    <property type="match status" value="2"/>
</dbReference>
<dbReference type="InterPro" id="IPR022924">
    <property type="entry name" value="Cardiolipin_synthase"/>
</dbReference>
<accession>A0A7G9GHY4</accession>
<evidence type="ECO:0000256" key="6">
    <source>
        <dbReference type="ARBA" id="ARBA00022737"/>
    </source>
</evidence>
<dbReference type="Pfam" id="PF13091">
    <property type="entry name" value="PLDc_2"/>
    <property type="match status" value="2"/>
</dbReference>
<dbReference type="CDD" id="cd09160">
    <property type="entry name" value="PLDc_SMU_988_like_2"/>
    <property type="match status" value="1"/>
</dbReference>
<organism evidence="15 16">
    <name type="scientific">Wansuia hejianensis</name>
    <dbReference type="NCBI Taxonomy" id="2763667"/>
    <lineage>
        <taxon>Bacteria</taxon>
        <taxon>Bacillati</taxon>
        <taxon>Bacillota</taxon>
        <taxon>Clostridia</taxon>
        <taxon>Lachnospirales</taxon>
        <taxon>Lachnospiraceae</taxon>
        <taxon>Wansuia</taxon>
    </lineage>
</organism>
<evidence type="ECO:0000256" key="1">
    <source>
        <dbReference type="ARBA" id="ARBA00004651"/>
    </source>
</evidence>
<dbReference type="AlphaFoldDB" id="A0A7G9GHY4"/>
<dbReference type="KEGG" id="whj:H9Q79_04105"/>
<dbReference type="GO" id="GO:0008808">
    <property type="term" value="F:cardiolipin synthase activity"/>
    <property type="evidence" value="ECO:0007669"/>
    <property type="project" value="UniProtKB-UniRule"/>
</dbReference>
<feature type="domain" description="PLD phosphodiesterase" evidence="14">
    <location>
        <begin position="245"/>
        <end position="272"/>
    </location>
</feature>
<dbReference type="InterPro" id="IPR025202">
    <property type="entry name" value="PLD-like_dom"/>
</dbReference>